<dbReference type="Proteomes" id="UP001202922">
    <property type="component" value="Unassembled WGS sequence"/>
</dbReference>
<dbReference type="SUPFAM" id="SSF51735">
    <property type="entry name" value="NAD(P)-binding Rossmann-fold domains"/>
    <property type="match status" value="1"/>
</dbReference>
<evidence type="ECO:0000256" key="1">
    <source>
        <dbReference type="ARBA" id="ARBA00006484"/>
    </source>
</evidence>
<dbReference type="InterPro" id="IPR036291">
    <property type="entry name" value="NAD(P)-bd_dom_sf"/>
</dbReference>
<dbReference type="EMBL" id="JAKZBV010000001">
    <property type="protein sequence ID" value="MCH6471572.1"/>
    <property type="molecule type" value="Genomic_DNA"/>
</dbReference>
<name>A0ABS9U4X6_9MICC</name>
<dbReference type="InterPro" id="IPR002347">
    <property type="entry name" value="SDR_fam"/>
</dbReference>
<gene>
    <name evidence="3" type="ORF">L0M17_16575</name>
</gene>
<dbReference type="Pfam" id="PF00106">
    <property type="entry name" value="adh_short"/>
    <property type="match status" value="1"/>
</dbReference>
<dbReference type="RefSeq" id="WP_241055448.1">
    <property type="nucleotide sequence ID" value="NZ_JAKZBV010000001.1"/>
</dbReference>
<dbReference type="PRINTS" id="PR00081">
    <property type="entry name" value="GDHRDH"/>
</dbReference>
<comment type="caution">
    <text evidence="3">The sequence shown here is derived from an EMBL/GenBank/DDBJ whole genome shotgun (WGS) entry which is preliminary data.</text>
</comment>
<dbReference type="PANTHER" id="PTHR43669">
    <property type="entry name" value="5-KETO-D-GLUCONATE 5-REDUCTASE"/>
    <property type="match status" value="1"/>
</dbReference>
<dbReference type="PANTHER" id="PTHR43669:SF3">
    <property type="entry name" value="ALCOHOL DEHYDROGENASE, PUTATIVE (AFU_ORTHOLOGUE AFUA_3G03445)-RELATED"/>
    <property type="match status" value="1"/>
</dbReference>
<protein>
    <submittedName>
        <fullName evidence="3">SDR family NAD(P)-dependent oxidoreductase</fullName>
    </submittedName>
</protein>
<keyword evidence="2" id="KW-0560">Oxidoreductase</keyword>
<comment type="similarity">
    <text evidence="1">Belongs to the short-chain dehydrogenases/reductases (SDR) family.</text>
</comment>
<keyword evidence="4" id="KW-1185">Reference proteome</keyword>
<reference evidence="3 4" key="1">
    <citation type="submission" date="2022-03" db="EMBL/GenBank/DDBJ databases">
        <title>Sinomonas sp. isolated from a soil.</title>
        <authorList>
            <person name="Han J."/>
            <person name="Kim D.-U."/>
        </authorList>
    </citation>
    <scope>NUCLEOTIDE SEQUENCE [LARGE SCALE GENOMIC DNA]</scope>
    <source>
        <strain evidence="3 4">5-5</strain>
    </source>
</reference>
<dbReference type="CDD" id="cd05233">
    <property type="entry name" value="SDR_c"/>
    <property type="match status" value="1"/>
</dbReference>
<evidence type="ECO:0000313" key="4">
    <source>
        <dbReference type="Proteomes" id="UP001202922"/>
    </source>
</evidence>
<sequence>MPYAGSQVDGHVVVTGGGTGIGAAIAHRYASEGANVVILGRRPGPLEAVAKDIGAVALVADAGNAEAVKAALAGILRRFGRVDTLVCNAGGAGFAPVGETSDTEWGDSLHANLTTSFVTAAAGQARLTLDMYNLADVQRRHRGRSSVDEVMRRYLARQISGIEAPRQEGEAEFAASAGRLADFVDEHGRAPDW</sequence>
<proteinExistence type="inferred from homology"/>
<evidence type="ECO:0000313" key="3">
    <source>
        <dbReference type="EMBL" id="MCH6471572.1"/>
    </source>
</evidence>
<organism evidence="3 4">
    <name type="scientific">Sinomonas terrae</name>
    <dbReference type="NCBI Taxonomy" id="2908838"/>
    <lineage>
        <taxon>Bacteria</taxon>
        <taxon>Bacillati</taxon>
        <taxon>Actinomycetota</taxon>
        <taxon>Actinomycetes</taxon>
        <taxon>Micrococcales</taxon>
        <taxon>Micrococcaceae</taxon>
        <taxon>Sinomonas</taxon>
    </lineage>
</organism>
<evidence type="ECO:0000256" key="2">
    <source>
        <dbReference type="ARBA" id="ARBA00023002"/>
    </source>
</evidence>
<dbReference type="Gene3D" id="3.40.50.720">
    <property type="entry name" value="NAD(P)-binding Rossmann-like Domain"/>
    <property type="match status" value="1"/>
</dbReference>
<accession>A0ABS9U4X6</accession>